<keyword evidence="2" id="KW-1185">Reference proteome</keyword>
<name>A0ABR2N3Q9_9ASPA</name>
<evidence type="ECO:0000313" key="1">
    <source>
        <dbReference type="EMBL" id="KAK8970403.1"/>
    </source>
</evidence>
<organism evidence="1 2">
    <name type="scientific">Platanthera guangdongensis</name>
    <dbReference type="NCBI Taxonomy" id="2320717"/>
    <lineage>
        <taxon>Eukaryota</taxon>
        <taxon>Viridiplantae</taxon>
        <taxon>Streptophyta</taxon>
        <taxon>Embryophyta</taxon>
        <taxon>Tracheophyta</taxon>
        <taxon>Spermatophyta</taxon>
        <taxon>Magnoliopsida</taxon>
        <taxon>Liliopsida</taxon>
        <taxon>Asparagales</taxon>
        <taxon>Orchidaceae</taxon>
        <taxon>Orchidoideae</taxon>
        <taxon>Orchideae</taxon>
        <taxon>Orchidinae</taxon>
        <taxon>Platanthera</taxon>
    </lineage>
</organism>
<dbReference type="Proteomes" id="UP001412067">
    <property type="component" value="Unassembled WGS sequence"/>
</dbReference>
<reference evidence="1 2" key="1">
    <citation type="journal article" date="2022" name="Nat. Plants">
        <title>Genomes of leafy and leafless Platanthera orchids illuminate the evolution of mycoheterotrophy.</title>
        <authorList>
            <person name="Li M.H."/>
            <person name="Liu K.W."/>
            <person name="Li Z."/>
            <person name="Lu H.C."/>
            <person name="Ye Q.L."/>
            <person name="Zhang D."/>
            <person name="Wang J.Y."/>
            <person name="Li Y.F."/>
            <person name="Zhong Z.M."/>
            <person name="Liu X."/>
            <person name="Yu X."/>
            <person name="Liu D.K."/>
            <person name="Tu X.D."/>
            <person name="Liu B."/>
            <person name="Hao Y."/>
            <person name="Liao X.Y."/>
            <person name="Jiang Y.T."/>
            <person name="Sun W.H."/>
            <person name="Chen J."/>
            <person name="Chen Y.Q."/>
            <person name="Ai Y."/>
            <person name="Zhai J.W."/>
            <person name="Wu S.S."/>
            <person name="Zhou Z."/>
            <person name="Hsiao Y.Y."/>
            <person name="Wu W.L."/>
            <person name="Chen Y.Y."/>
            <person name="Lin Y.F."/>
            <person name="Hsu J.L."/>
            <person name="Li C.Y."/>
            <person name="Wang Z.W."/>
            <person name="Zhao X."/>
            <person name="Zhong W.Y."/>
            <person name="Ma X.K."/>
            <person name="Ma L."/>
            <person name="Huang J."/>
            <person name="Chen G.Z."/>
            <person name="Huang M.Z."/>
            <person name="Huang L."/>
            <person name="Peng D.H."/>
            <person name="Luo Y.B."/>
            <person name="Zou S.Q."/>
            <person name="Chen S.P."/>
            <person name="Lan S."/>
            <person name="Tsai W.C."/>
            <person name="Van de Peer Y."/>
            <person name="Liu Z.J."/>
        </authorList>
    </citation>
    <scope>NUCLEOTIDE SEQUENCE [LARGE SCALE GENOMIC DNA]</scope>
    <source>
        <strain evidence="1">Lor288</strain>
    </source>
</reference>
<protein>
    <submittedName>
        <fullName evidence="1">Uncharacterized protein</fullName>
    </submittedName>
</protein>
<dbReference type="Gene3D" id="3.40.50.300">
    <property type="entry name" value="P-loop containing nucleotide triphosphate hydrolases"/>
    <property type="match status" value="1"/>
</dbReference>
<sequence>MNEQGDFITNKENLKDVTNISLDIRWGIKQFFVAVEKEEGKFGALCDLYDTLTIRKAVIFCNTKKGAVVGELIRRYTPRGWLKSEDATDGGLDLGRGRTGSEKWGFGGIFVALGRDLGD</sequence>
<dbReference type="EMBL" id="JBBWWR010000002">
    <property type="protein sequence ID" value="KAK8970403.1"/>
    <property type="molecule type" value="Genomic_DNA"/>
</dbReference>
<evidence type="ECO:0000313" key="2">
    <source>
        <dbReference type="Proteomes" id="UP001412067"/>
    </source>
</evidence>
<accession>A0ABR2N3Q9</accession>
<dbReference type="InterPro" id="IPR027417">
    <property type="entry name" value="P-loop_NTPase"/>
</dbReference>
<comment type="caution">
    <text evidence="1">The sequence shown here is derived from an EMBL/GenBank/DDBJ whole genome shotgun (WGS) entry which is preliminary data.</text>
</comment>
<gene>
    <name evidence="1" type="ORF">KSP40_PGU016664</name>
</gene>
<proteinExistence type="predicted"/>